<reference evidence="2" key="2">
    <citation type="submission" date="2025-08" db="UniProtKB">
        <authorList>
            <consortium name="Ensembl"/>
        </authorList>
    </citation>
    <scope>IDENTIFICATION</scope>
</reference>
<feature type="domain" description="WW" evidence="1">
    <location>
        <begin position="13"/>
        <end position="46"/>
    </location>
</feature>
<organism evidence="2 3">
    <name type="scientific">Panthera leo</name>
    <name type="common">Lion</name>
    <dbReference type="NCBI Taxonomy" id="9689"/>
    <lineage>
        <taxon>Eukaryota</taxon>
        <taxon>Metazoa</taxon>
        <taxon>Chordata</taxon>
        <taxon>Craniata</taxon>
        <taxon>Vertebrata</taxon>
        <taxon>Euteleostomi</taxon>
        <taxon>Mammalia</taxon>
        <taxon>Eutheria</taxon>
        <taxon>Laurasiatheria</taxon>
        <taxon>Carnivora</taxon>
        <taxon>Feliformia</taxon>
        <taxon>Felidae</taxon>
        <taxon>Pantherinae</taxon>
        <taxon>Panthera</taxon>
    </lineage>
</organism>
<dbReference type="Proteomes" id="UP000694399">
    <property type="component" value="Chromosome B4"/>
</dbReference>
<keyword evidence="3" id="KW-1185">Reference proteome</keyword>
<proteinExistence type="predicted"/>
<dbReference type="InterPro" id="IPR036020">
    <property type="entry name" value="WW_dom_sf"/>
</dbReference>
<sequence>MAVLNLLGKLNEKLLPEGWEMRFTVDGIPYFVDHNSKTTTYIDPHTGKSALDNRPPIAYVRDFKDSFE</sequence>
<reference evidence="2" key="1">
    <citation type="journal article" date="2019" name="bioRxiv">
        <title>Long live the king: chromosome-level assembly of the lion (Panthera leo) using linked-read, Hi-C, and long read data.</title>
        <authorList>
            <person name="Armstrong E.E."/>
            <person name="Taylor R.W."/>
            <person name="Miller D.E."/>
            <person name="Kaelin C."/>
            <person name="Barsh G."/>
            <person name="Hadly E.A."/>
            <person name="Petrov D."/>
        </authorList>
    </citation>
    <scope>NUCLEOTIDE SEQUENCE [LARGE SCALE GENOMIC DNA]</scope>
</reference>
<dbReference type="FunFam" id="2.20.70.10:FF:000063">
    <property type="entry name" value="E3 ubiquitin-protein ligase NEDD4"/>
    <property type="match status" value="1"/>
</dbReference>
<dbReference type="InterPro" id="IPR001202">
    <property type="entry name" value="WW_dom"/>
</dbReference>
<evidence type="ECO:0000259" key="1">
    <source>
        <dbReference type="PROSITE" id="PS50020"/>
    </source>
</evidence>
<dbReference type="SMART" id="SM00456">
    <property type="entry name" value="WW"/>
    <property type="match status" value="1"/>
</dbReference>
<dbReference type="PROSITE" id="PS50020">
    <property type="entry name" value="WW_DOMAIN_2"/>
    <property type="match status" value="1"/>
</dbReference>
<dbReference type="GeneTree" id="ENSGT00940000157014"/>
<dbReference type="PROSITE" id="PS01159">
    <property type="entry name" value="WW_DOMAIN_1"/>
    <property type="match status" value="1"/>
</dbReference>
<dbReference type="AlphaFoldDB" id="A0A8C9D8K9"/>
<evidence type="ECO:0000313" key="2">
    <source>
        <dbReference type="Ensembl" id="ENSPLOP00000022170.1"/>
    </source>
</evidence>
<dbReference type="SUPFAM" id="SSF51045">
    <property type="entry name" value="WW domain"/>
    <property type="match status" value="1"/>
</dbReference>
<evidence type="ECO:0000313" key="3">
    <source>
        <dbReference type="Proteomes" id="UP000694399"/>
    </source>
</evidence>
<protein>
    <recommendedName>
        <fullName evidence="1">WW domain-containing protein</fullName>
    </recommendedName>
</protein>
<name>A0A8C9D8K9_PANLE</name>
<accession>A0A8C9D8K9</accession>
<dbReference type="Gene3D" id="2.20.70.10">
    <property type="match status" value="1"/>
</dbReference>
<dbReference type="Pfam" id="PF00397">
    <property type="entry name" value="WW"/>
    <property type="match status" value="1"/>
</dbReference>
<dbReference type="Ensembl" id="ENSPLOT00000024476.1">
    <property type="protein sequence ID" value="ENSPLOP00000022170.1"/>
    <property type="gene ID" value="ENSPLOG00000016229.1"/>
</dbReference>
<dbReference type="CDD" id="cd00201">
    <property type="entry name" value="WW"/>
    <property type="match status" value="1"/>
</dbReference>
<reference evidence="2" key="3">
    <citation type="submission" date="2025-09" db="UniProtKB">
        <authorList>
            <consortium name="Ensembl"/>
        </authorList>
    </citation>
    <scope>IDENTIFICATION</scope>
</reference>